<name>A0A9N7R6X3_STRHE</name>
<evidence type="ECO:0000313" key="2">
    <source>
        <dbReference type="Proteomes" id="UP001153555"/>
    </source>
</evidence>
<proteinExistence type="predicted"/>
<dbReference type="OrthoDB" id="1872379at2759"/>
<keyword evidence="2" id="KW-1185">Reference proteome</keyword>
<dbReference type="PANTHER" id="PTHR46578:SF2">
    <property type="entry name" value="ARM-REPEAT_TETRATRICOPEPTIDE REPEAT (TPR)-LIKE PROTEIN"/>
    <property type="match status" value="1"/>
</dbReference>
<comment type="caution">
    <text evidence="1">The sequence shown here is derived from an EMBL/GenBank/DDBJ whole genome shotgun (WGS) entry which is preliminary data.</text>
</comment>
<reference evidence="1" key="1">
    <citation type="submission" date="2019-12" db="EMBL/GenBank/DDBJ databases">
        <authorList>
            <person name="Scholes J."/>
        </authorList>
    </citation>
    <scope>NUCLEOTIDE SEQUENCE</scope>
</reference>
<dbReference type="InterPro" id="IPR011990">
    <property type="entry name" value="TPR-like_helical_dom_sf"/>
</dbReference>
<organism evidence="1 2">
    <name type="scientific">Striga hermonthica</name>
    <name type="common">Purple witchweed</name>
    <name type="synonym">Buchnera hermonthica</name>
    <dbReference type="NCBI Taxonomy" id="68872"/>
    <lineage>
        <taxon>Eukaryota</taxon>
        <taxon>Viridiplantae</taxon>
        <taxon>Streptophyta</taxon>
        <taxon>Embryophyta</taxon>
        <taxon>Tracheophyta</taxon>
        <taxon>Spermatophyta</taxon>
        <taxon>Magnoliopsida</taxon>
        <taxon>eudicotyledons</taxon>
        <taxon>Gunneridae</taxon>
        <taxon>Pentapetalae</taxon>
        <taxon>asterids</taxon>
        <taxon>lamiids</taxon>
        <taxon>Lamiales</taxon>
        <taxon>Orobanchaceae</taxon>
        <taxon>Buchnereae</taxon>
        <taxon>Striga</taxon>
    </lineage>
</organism>
<dbReference type="EMBL" id="CACSLK010016728">
    <property type="protein sequence ID" value="CAA0817925.1"/>
    <property type="molecule type" value="Genomic_DNA"/>
</dbReference>
<gene>
    <name evidence="1" type="ORF">SHERM_17304</name>
</gene>
<dbReference type="SUPFAM" id="SSF48452">
    <property type="entry name" value="TPR-like"/>
    <property type="match status" value="1"/>
</dbReference>
<dbReference type="Proteomes" id="UP001153555">
    <property type="component" value="Unassembled WGS sequence"/>
</dbReference>
<sequence length="95" mass="10646">MSKEELHIKHAAALVVKLEGNFLFCWDISGAASKYSEALSLYPVRSKKEKVVLYSNRAQCHILLQQPLAAISDATSALCLHCPVNCRARSMWRQT</sequence>
<dbReference type="AlphaFoldDB" id="A0A9N7R6X3"/>
<dbReference type="PANTHER" id="PTHR46578">
    <property type="entry name" value="ARM-REPEAT/TETRATRICOPEPTIDE REPEAT (TPR)-LIKE PROTEIN"/>
    <property type="match status" value="1"/>
</dbReference>
<dbReference type="Gene3D" id="1.25.40.10">
    <property type="entry name" value="Tetratricopeptide repeat domain"/>
    <property type="match status" value="1"/>
</dbReference>
<protein>
    <submittedName>
        <fullName evidence="1">ARM-repeat/Tetratricopeptide repeat (TPR)-like protein</fullName>
    </submittedName>
</protein>
<accession>A0A9N7R6X3</accession>
<evidence type="ECO:0000313" key="1">
    <source>
        <dbReference type="EMBL" id="CAA0817925.1"/>
    </source>
</evidence>